<feature type="transmembrane region" description="Helical" evidence="7">
    <location>
        <begin position="193"/>
        <end position="215"/>
    </location>
</feature>
<evidence type="ECO:0000256" key="1">
    <source>
        <dbReference type="ARBA" id="ARBA00004141"/>
    </source>
</evidence>
<sequence>MSVDDYIGEYSLEEEKVYTFDEAIDEIGFGLYQFILMQVCGAGWMFDGIELTMTSFILPLLVEEWKLSAIQSGLLGSAVFFGMAFGAQFGGIISDKFGRKLIFMSSIIIIVLFGFLSAFAPEYYTFMLLRFFVGVGLGACVPTDFSLLMEYIPRRNRGIVLGAMNIYWTVGTALECLLAWACLAQGSFAPKTGWRWLVAISSIPGVFIMFSRAFVKESPRFMLLNNRNEEAEQLIATIARVNGKNVPTGVLIGVHPEHKLSVLEQVRGMFLSPYLRLTLVLWLIWFMMSFGSWGFTFIIPIVFSKIKTVNPYTSMLIVTGVNFASNVVTMFVLDRIPRRTLTVSSFIFSGICTVFVGISSVYASILYNSMISVFISGFAWSVVYTYTPESYPTQFRATAMGTCSLWTRLAGTLTPLCGTLMLTTGFLLPFVVYGSALFVAGISSIFLPLETLGRKLDDVAVDSFSRIGTESEKKSLIRSPTEEELQQDEQ</sequence>
<evidence type="ECO:0000259" key="8">
    <source>
        <dbReference type="PROSITE" id="PS50850"/>
    </source>
</evidence>
<feature type="transmembrane region" description="Helical" evidence="7">
    <location>
        <begin position="340"/>
        <end position="359"/>
    </location>
</feature>
<evidence type="ECO:0000256" key="3">
    <source>
        <dbReference type="ARBA" id="ARBA00022692"/>
    </source>
</evidence>
<dbReference type="InterPro" id="IPR005828">
    <property type="entry name" value="MFS_sugar_transport-like"/>
</dbReference>
<feature type="transmembrane region" description="Helical" evidence="7">
    <location>
        <begin position="430"/>
        <end position="449"/>
    </location>
</feature>
<keyword evidence="10" id="KW-1185">Reference proteome</keyword>
<evidence type="ECO:0000256" key="4">
    <source>
        <dbReference type="ARBA" id="ARBA00022989"/>
    </source>
</evidence>
<evidence type="ECO:0000256" key="6">
    <source>
        <dbReference type="SAM" id="MobiDB-lite"/>
    </source>
</evidence>
<keyword evidence="2" id="KW-0813">Transport</keyword>
<dbReference type="EMBL" id="JAOPGA020000762">
    <property type="protein sequence ID" value="KAL0481391.1"/>
    <property type="molecule type" value="Genomic_DNA"/>
</dbReference>
<gene>
    <name evidence="9" type="ORF">AKO1_012697</name>
</gene>
<dbReference type="PROSITE" id="PS00217">
    <property type="entry name" value="SUGAR_TRANSPORT_2"/>
    <property type="match status" value="1"/>
</dbReference>
<comment type="caution">
    <text evidence="9">The sequence shown here is derived from an EMBL/GenBank/DDBJ whole genome shotgun (WGS) entry which is preliminary data.</text>
</comment>
<feature type="transmembrane region" description="Helical" evidence="7">
    <location>
        <begin position="315"/>
        <end position="333"/>
    </location>
</feature>
<dbReference type="AlphaFoldDB" id="A0AAW2YVC3"/>
<evidence type="ECO:0000313" key="10">
    <source>
        <dbReference type="Proteomes" id="UP001431209"/>
    </source>
</evidence>
<protein>
    <recommendedName>
        <fullName evidence="8">Major facilitator superfamily (MFS) profile domain-containing protein</fullName>
    </recommendedName>
</protein>
<comment type="subcellular location">
    <subcellularLocation>
        <location evidence="1">Membrane</location>
        <topology evidence="1">Multi-pass membrane protein</topology>
    </subcellularLocation>
</comment>
<dbReference type="SUPFAM" id="SSF103473">
    <property type="entry name" value="MFS general substrate transporter"/>
    <property type="match status" value="1"/>
</dbReference>
<proteinExistence type="predicted"/>
<reference evidence="9 10" key="1">
    <citation type="submission" date="2024-03" db="EMBL/GenBank/DDBJ databases">
        <title>The Acrasis kona genome and developmental transcriptomes reveal deep origins of eukaryotic multicellular pathways.</title>
        <authorList>
            <person name="Sheikh S."/>
            <person name="Fu C.-J."/>
            <person name="Brown M.W."/>
            <person name="Baldauf S.L."/>
        </authorList>
    </citation>
    <scope>NUCLEOTIDE SEQUENCE [LARGE SCALE GENOMIC DNA]</scope>
    <source>
        <strain evidence="9 10">ATCC MYA-3509</strain>
    </source>
</reference>
<dbReference type="PROSITE" id="PS50850">
    <property type="entry name" value="MFS"/>
    <property type="match status" value="1"/>
</dbReference>
<organism evidence="9 10">
    <name type="scientific">Acrasis kona</name>
    <dbReference type="NCBI Taxonomy" id="1008807"/>
    <lineage>
        <taxon>Eukaryota</taxon>
        <taxon>Discoba</taxon>
        <taxon>Heterolobosea</taxon>
        <taxon>Tetramitia</taxon>
        <taxon>Eutetramitia</taxon>
        <taxon>Acrasidae</taxon>
        <taxon>Acrasis</taxon>
    </lineage>
</organism>
<keyword evidence="4 7" id="KW-1133">Transmembrane helix</keyword>
<feature type="transmembrane region" description="Helical" evidence="7">
    <location>
        <begin position="279"/>
        <end position="303"/>
    </location>
</feature>
<evidence type="ECO:0000313" key="9">
    <source>
        <dbReference type="EMBL" id="KAL0481391.1"/>
    </source>
</evidence>
<dbReference type="GO" id="GO:0022857">
    <property type="term" value="F:transmembrane transporter activity"/>
    <property type="evidence" value="ECO:0007669"/>
    <property type="project" value="InterPro"/>
</dbReference>
<keyword evidence="3 7" id="KW-0812">Transmembrane</keyword>
<dbReference type="PANTHER" id="PTHR23511">
    <property type="entry name" value="SYNAPTIC VESICLE GLYCOPROTEIN 2"/>
    <property type="match status" value="1"/>
</dbReference>
<dbReference type="InterPro" id="IPR036259">
    <property type="entry name" value="MFS_trans_sf"/>
</dbReference>
<feature type="transmembrane region" description="Helical" evidence="7">
    <location>
        <begin position="69"/>
        <end position="89"/>
    </location>
</feature>
<feature type="transmembrane region" description="Helical" evidence="7">
    <location>
        <begin position="159"/>
        <end position="181"/>
    </location>
</feature>
<evidence type="ECO:0000256" key="7">
    <source>
        <dbReference type="SAM" id="Phobius"/>
    </source>
</evidence>
<accession>A0AAW2YVC3</accession>
<dbReference type="Pfam" id="PF00083">
    <property type="entry name" value="Sugar_tr"/>
    <property type="match status" value="1"/>
</dbReference>
<dbReference type="GO" id="GO:0016020">
    <property type="term" value="C:membrane"/>
    <property type="evidence" value="ECO:0007669"/>
    <property type="project" value="UniProtKB-SubCell"/>
</dbReference>
<evidence type="ECO:0000256" key="5">
    <source>
        <dbReference type="ARBA" id="ARBA00023136"/>
    </source>
</evidence>
<keyword evidence="5 7" id="KW-0472">Membrane</keyword>
<dbReference type="CDD" id="cd17316">
    <property type="entry name" value="MFS_SV2_like"/>
    <property type="match status" value="1"/>
</dbReference>
<dbReference type="Proteomes" id="UP001431209">
    <property type="component" value="Unassembled WGS sequence"/>
</dbReference>
<dbReference type="Gene3D" id="1.20.1250.20">
    <property type="entry name" value="MFS general substrate transporter like domains"/>
    <property type="match status" value="1"/>
</dbReference>
<dbReference type="PANTHER" id="PTHR23511:SF5">
    <property type="entry name" value="MAJOR FACILITATOR-TYPE TRANSPORTER HXNZ-RELATED"/>
    <property type="match status" value="1"/>
</dbReference>
<feature type="region of interest" description="Disordered" evidence="6">
    <location>
        <begin position="469"/>
        <end position="490"/>
    </location>
</feature>
<dbReference type="PROSITE" id="PS00216">
    <property type="entry name" value="SUGAR_TRANSPORT_1"/>
    <property type="match status" value="1"/>
</dbReference>
<feature type="transmembrane region" description="Helical" evidence="7">
    <location>
        <begin position="101"/>
        <end position="120"/>
    </location>
</feature>
<dbReference type="InterPro" id="IPR005829">
    <property type="entry name" value="Sugar_transporter_CS"/>
</dbReference>
<feature type="transmembrane region" description="Helical" evidence="7">
    <location>
        <begin position="126"/>
        <end position="147"/>
    </location>
</feature>
<name>A0AAW2YVC3_9EUKA</name>
<feature type="domain" description="Major facilitator superfamily (MFS) profile" evidence="8">
    <location>
        <begin position="36"/>
        <end position="452"/>
    </location>
</feature>
<dbReference type="InterPro" id="IPR020846">
    <property type="entry name" value="MFS_dom"/>
</dbReference>
<evidence type="ECO:0000256" key="2">
    <source>
        <dbReference type="ARBA" id="ARBA00022448"/>
    </source>
</evidence>